<dbReference type="CDD" id="cd17546">
    <property type="entry name" value="REC_hyHK_CKI1_RcsC-like"/>
    <property type="match status" value="1"/>
</dbReference>
<keyword evidence="11" id="KW-0067">ATP-binding</keyword>
<evidence type="ECO:0000259" key="22">
    <source>
        <dbReference type="PROSITE" id="PS50110"/>
    </source>
</evidence>
<organism evidence="25 26">
    <name type="scientific">Pseudonocardia petroleophila</name>
    <dbReference type="NCBI Taxonomy" id="37331"/>
    <lineage>
        <taxon>Bacteria</taxon>
        <taxon>Bacillati</taxon>
        <taxon>Actinomycetota</taxon>
        <taxon>Actinomycetes</taxon>
        <taxon>Pseudonocardiales</taxon>
        <taxon>Pseudonocardiaceae</taxon>
        <taxon>Pseudonocardia</taxon>
    </lineage>
</organism>
<evidence type="ECO:0000256" key="6">
    <source>
        <dbReference type="ARBA" id="ARBA00022553"/>
    </source>
</evidence>
<dbReference type="CDD" id="cd06225">
    <property type="entry name" value="HAMP"/>
    <property type="match status" value="1"/>
</dbReference>
<dbReference type="GO" id="GO:0005886">
    <property type="term" value="C:plasma membrane"/>
    <property type="evidence" value="ECO:0007669"/>
    <property type="project" value="UniProtKB-SubCell"/>
</dbReference>
<dbReference type="InterPro" id="IPR003594">
    <property type="entry name" value="HATPase_dom"/>
</dbReference>
<dbReference type="Gene3D" id="3.30.565.10">
    <property type="entry name" value="Histidine kinase-like ATPase, C-terminal domain"/>
    <property type="match status" value="1"/>
</dbReference>
<feature type="domain" description="HAMP" evidence="23">
    <location>
        <begin position="233"/>
        <end position="285"/>
    </location>
</feature>
<feature type="transmembrane region" description="Helical" evidence="20">
    <location>
        <begin position="208"/>
        <end position="230"/>
    </location>
</feature>
<dbReference type="FunFam" id="3.30.565.10:FF:000010">
    <property type="entry name" value="Sensor histidine kinase RcsC"/>
    <property type="match status" value="1"/>
</dbReference>
<feature type="modified residue" description="4-aspartylphosphate" evidence="19">
    <location>
        <position position="881"/>
    </location>
</feature>
<dbReference type="FunFam" id="1.10.287.130:FF:000002">
    <property type="entry name" value="Two-component osmosensing histidine kinase"/>
    <property type="match status" value="1"/>
</dbReference>
<dbReference type="EMBL" id="CP060131">
    <property type="protein sequence ID" value="QNG54702.1"/>
    <property type="molecule type" value="Genomic_DNA"/>
</dbReference>
<dbReference type="Gene3D" id="1.20.120.160">
    <property type="entry name" value="HPT domain"/>
    <property type="match status" value="1"/>
</dbReference>
<dbReference type="Gene3D" id="3.30.450.40">
    <property type="match status" value="1"/>
</dbReference>
<evidence type="ECO:0000313" key="26">
    <source>
        <dbReference type="Proteomes" id="UP000515728"/>
    </source>
</evidence>
<dbReference type="InterPro" id="IPR011006">
    <property type="entry name" value="CheY-like_superfamily"/>
</dbReference>
<reference evidence="25 26" key="1">
    <citation type="submission" date="2020-08" db="EMBL/GenBank/DDBJ databases">
        <authorList>
            <person name="Mo P."/>
        </authorList>
    </citation>
    <scope>NUCLEOTIDE SEQUENCE [LARGE SCALE GENOMIC DNA]</scope>
    <source>
        <strain evidence="25 26">CGMCC 4.1532</strain>
    </source>
</reference>
<dbReference type="SMART" id="SM00065">
    <property type="entry name" value="GAF"/>
    <property type="match status" value="1"/>
</dbReference>
<dbReference type="EC" id="2.7.13.3" evidence="4"/>
<evidence type="ECO:0000256" key="10">
    <source>
        <dbReference type="ARBA" id="ARBA00022777"/>
    </source>
</evidence>
<dbReference type="Pfam" id="PF00072">
    <property type="entry name" value="Response_reg"/>
    <property type="match status" value="2"/>
</dbReference>
<dbReference type="SMART" id="SM00073">
    <property type="entry name" value="HPT"/>
    <property type="match status" value="1"/>
</dbReference>
<dbReference type="RefSeq" id="WP_185721503.1">
    <property type="nucleotide sequence ID" value="NZ_BAAAWI010000001.1"/>
</dbReference>
<dbReference type="Proteomes" id="UP000515728">
    <property type="component" value="Chromosome"/>
</dbReference>
<keyword evidence="13" id="KW-0902">Two-component regulatory system</keyword>
<dbReference type="CDD" id="cd00156">
    <property type="entry name" value="REC"/>
    <property type="match status" value="1"/>
</dbReference>
<dbReference type="InterPro" id="IPR003018">
    <property type="entry name" value="GAF"/>
</dbReference>
<dbReference type="SUPFAM" id="SSF52172">
    <property type="entry name" value="CheY-like"/>
    <property type="match status" value="2"/>
</dbReference>
<sequence>MTSLRGLVRIGIGTGVALLAVLLLVSLAAERSTHDSADAESRRSTSLRLADELRQTSDDLTRMARSYVATGEPRYREWFEEILAIRAGTAPRPEDYDEIYWDVVTDTGLRPTPSGPPVSFATLAARAGFEPAELELLAVAQARSDALAGIEQQAFALIGDGDRATALLHDTGYLRAKAQIMEPIGEVFALVDARTARETALGVDRARAWSAAAVAVALLLLAGMGVFAAVTRRAVIRPVQDLDEATARIADGDPDARAGVGGVGEIRALATRFNGMAERVRERTAELALLHRVAATAHQAADLPTATAEVLHLVCAHTGWPVSHVYWQDSGALVPSGLWVGGSPGFRAATAGTPPSVGAGLPGRVLATGAAAWIPDVRRDPGFSRAAAADGLGAGMAFPVLAGDEVVAVLEFFSATPAERDDRLLALLSEVGAQLGRVVDRVRVADALRDAAAAAESANTAKSAFLATMSHEIRTPMNAVIGMSGLLLDTDLTPEQRQFAGIVRDSADSLLLLINDILDFSKIEAGRLDLDRTPFHVAECVEGALELVAADAARKDVELLCVVDPGVPDALVGDVTRVRQVLLNLLSNAVRFTAAGEVQVTVRAHPLPDGVHEWSFAVRDTGVGIAPDRIGPVFESFSQAEVSTARRFGGTGLGLAICRRLCDLMGGSVSAISTVGVGTTVTFTVRAPGTALPRREPPPDAAPLLAGRRVLVVDDNAVNRQILLRHTGSWGMSGEATGSPAEALRRLTAERFDVVLLDVRTPGPDLAAAARATAHDPPVVLLTTLGQPRVPGHVALTKPVSPAQLLRTLVEVLHGPADPTPAAVPDTVPPLRILVAEDHPVNQRVVQLLLAKLGQRADVVSDGVEALAAVARREYDVVLMDVGMPELDGLEATRRIRRRMRGRGPRIVAVTADALPGDREACLAAGMDDHLSKPLRPAELAAALRRCVPPAADPPTPDLPAPHPPVLDPSALDDLRELVGGDPEALSGLVEDFLAETPPLLDALRTAVASGDAAAARRAAHTLRGVGAVFGATRLAQLCLRAETTGATAGTVDAIAAEHGRVVDALRRLRLAAV</sequence>
<dbReference type="GO" id="GO:0005524">
    <property type="term" value="F:ATP binding"/>
    <property type="evidence" value="ECO:0007669"/>
    <property type="project" value="UniProtKB-KW"/>
</dbReference>
<keyword evidence="14 20" id="KW-0472">Membrane</keyword>
<keyword evidence="6 19" id="KW-0597">Phosphoprotein</keyword>
<gene>
    <name evidence="25" type="ORF">H6H00_12945</name>
</gene>
<evidence type="ECO:0000259" key="24">
    <source>
        <dbReference type="PROSITE" id="PS50894"/>
    </source>
</evidence>
<evidence type="ECO:0000256" key="1">
    <source>
        <dbReference type="ARBA" id="ARBA00000085"/>
    </source>
</evidence>
<dbReference type="InterPro" id="IPR036890">
    <property type="entry name" value="HATPase_C_sf"/>
</dbReference>
<dbReference type="AlphaFoldDB" id="A0A7G7MPJ1"/>
<dbReference type="InterPro" id="IPR029016">
    <property type="entry name" value="GAF-like_dom_sf"/>
</dbReference>
<evidence type="ECO:0000256" key="8">
    <source>
        <dbReference type="ARBA" id="ARBA00022692"/>
    </source>
</evidence>
<evidence type="ECO:0000256" key="18">
    <source>
        <dbReference type="PROSITE-ProRule" id="PRU00110"/>
    </source>
</evidence>
<dbReference type="Pfam" id="PF13185">
    <property type="entry name" value="GAF_2"/>
    <property type="match status" value="1"/>
</dbReference>
<dbReference type="PANTHER" id="PTHR45339">
    <property type="entry name" value="HYBRID SIGNAL TRANSDUCTION HISTIDINE KINASE J"/>
    <property type="match status" value="1"/>
</dbReference>
<keyword evidence="12 20" id="KW-1133">Transmembrane helix</keyword>
<keyword evidence="26" id="KW-1185">Reference proteome</keyword>
<evidence type="ECO:0000256" key="9">
    <source>
        <dbReference type="ARBA" id="ARBA00022741"/>
    </source>
</evidence>
<evidence type="ECO:0000259" key="23">
    <source>
        <dbReference type="PROSITE" id="PS50885"/>
    </source>
</evidence>
<dbReference type="PROSITE" id="PS50885">
    <property type="entry name" value="HAMP"/>
    <property type="match status" value="1"/>
</dbReference>
<dbReference type="Pfam" id="PF02518">
    <property type="entry name" value="HATPase_c"/>
    <property type="match status" value="1"/>
</dbReference>
<accession>A0A7G7MPJ1</accession>
<dbReference type="PROSITE" id="PS50894">
    <property type="entry name" value="HPT"/>
    <property type="match status" value="1"/>
</dbReference>
<dbReference type="InterPro" id="IPR001789">
    <property type="entry name" value="Sig_transdc_resp-reg_receiver"/>
</dbReference>
<keyword evidence="8 20" id="KW-0812">Transmembrane</keyword>
<dbReference type="InterPro" id="IPR008207">
    <property type="entry name" value="Sig_transdc_His_kin_Hpt_dom"/>
</dbReference>
<dbReference type="SMART" id="SM00388">
    <property type="entry name" value="HisKA"/>
    <property type="match status" value="1"/>
</dbReference>
<dbReference type="Gene3D" id="6.10.340.10">
    <property type="match status" value="1"/>
</dbReference>
<keyword evidence="5" id="KW-1003">Cell membrane</keyword>
<dbReference type="PROSITE" id="PS50109">
    <property type="entry name" value="HIS_KIN"/>
    <property type="match status" value="1"/>
</dbReference>
<dbReference type="KEGG" id="ppel:H6H00_12945"/>
<dbReference type="InterPro" id="IPR036641">
    <property type="entry name" value="HPT_dom_sf"/>
</dbReference>
<proteinExistence type="inferred from homology"/>
<feature type="modified residue" description="4-aspartylphosphate" evidence="19">
    <location>
        <position position="758"/>
    </location>
</feature>
<comment type="catalytic activity">
    <reaction evidence="1">
        <text>ATP + protein L-histidine = ADP + protein N-phospho-L-histidine.</text>
        <dbReference type="EC" id="2.7.13.3"/>
    </reaction>
</comment>
<feature type="domain" description="Histidine kinase" evidence="21">
    <location>
        <begin position="468"/>
        <end position="689"/>
    </location>
</feature>
<evidence type="ECO:0000256" key="7">
    <source>
        <dbReference type="ARBA" id="ARBA00022679"/>
    </source>
</evidence>
<comment type="subunit">
    <text evidence="15">At low DSF concentrations, interacts with RpfF.</text>
</comment>
<evidence type="ECO:0000256" key="12">
    <source>
        <dbReference type="ARBA" id="ARBA00022989"/>
    </source>
</evidence>
<dbReference type="SUPFAM" id="SSF47384">
    <property type="entry name" value="Homodimeric domain of signal transducing histidine kinase"/>
    <property type="match status" value="1"/>
</dbReference>
<evidence type="ECO:0000256" key="16">
    <source>
        <dbReference type="ARBA" id="ARBA00068150"/>
    </source>
</evidence>
<evidence type="ECO:0000256" key="20">
    <source>
        <dbReference type="SAM" id="Phobius"/>
    </source>
</evidence>
<dbReference type="SUPFAM" id="SSF55781">
    <property type="entry name" value="GAF domain-like"/>
    <property type="match status" value="1"/>
</dbReference>
<protein>
    <recommendedName>
        <fullName evidence="17">Circadian input-output histidine kinase CikA</fullName>
        <ecNumber evidence="4">2.7.13.3</ecNumber>
    </recommendedName>
    <alternativeName>
        <fullName evidence="16">Sensory/regulatory protein RpfC</fullName>
    </alternativeName>
</protein>
<feature type="domain" description="Response regulatory" evidence="22">
    <location>
        <begin position="709"/>
        <end position="813"/>
    </location>
</feature>
<evidence type="ECO:0000256" key="5">
    <source>
        <dbReference type="ARBA" id="ARBA00022475"/>
    </source>
</evidence>
<dbReference type="Pfam" id="PF00672">
    <property type="entry name" value="HAMP"/>
    <property type="match status" value="1"/>
</dbReference>
<keyword evidence="9" id="KW-0547">Nucleotide-binding</keyword>
<evidence type="ECO:0000256" key="11">
    <source>
        <dbReference type="ARBA" id="ARBA00022840"/>
    </source>
</evidence>
<dbReference type="InterPro" id="IPR003661">
    <property type="entry name" value="HisK_dim/P_dom"/>
</dbReference>
<evidence type="ECO:0000256" key="3">
    <source>
        <dbReference type="ARBA" id="ARBA00006402"/>
    </source>
</evidence>
<evidence type="ECO:0000256" key="14">
    <source>
        <dbReference type="ARBA" id="ARBA00023136"/>
    </source>
</evidence>
<dbReference type="SUPFAM" id="SSF158472">
    <property type="entry name" value="HAMP domain-like"/>
    <property type="match status" value="1"/>
</dbReference>
<dbReference type="InterPro" id="IPR004358">
    <property type="entry name" value="Sig_transdc_His_kin-like_C"/>
</dbReference>
<dbReference type="SMART" id="SM00448">
    <property type="entry name" value="REC"/>
    <property type="match status" value="2"/>
</dbReference>
<dbReference type="SMART" id="SM00387">
    <property type="entry name" value="HATPase_c"/>
    <property type="match status" value="1"/>
</dbReference>
<dbReference type="Gene3D" id="1.10.287.130">
    <property type="match status" value="1"/>
</dbReference>
<evidence type="ECO:0000256" key="19">
    <source>
        <dbReference type="PROSITE-ProRule" id="PRU00169"/>
    </source>
</evidence>
<comment type="subcellular location">
    <subcellularLocation>
        <location evidence="2">Cell membrane</location>
        <topology evidence="2">Multi-pass membrane protein</topology>
    </subcellularLocation>
</comment>
<keyword evidence="10" id="KW-0418">Kinase</keyword>
<name>A0A7G7MPJ1_9PSEU</name>
<evidence type="ECO:0000256" key="17">
    <source>
        <dbReference type="ARBA" id="ARBA00074306"/>
    </source>
</evidence>
<dbReference type="InterPro" id="IPR003660">
    <property type="entry name" value="HAMP_dom"/>
</dbReference>
<dbReference type="Pfam" id="PF01627">
    <property type="entry name" value="Hpt"/>
    <property type="match status" value="1"/>
</dbReference>
<evidence type="ECO:0000259" key="21">
    <source>
        <dbReference type="PROSITE" id="PS50109"/>
    </source>
</evidence>
<evidence type="ECO:0000313" key="25">
    <source>
        <dbReference type="EMBL" id="QNG54702.1"/>
    </source>
</evidence>
<evidence type="ECO:0000256" key="13">
    <source>
        <dbReference type="ARBA" id="ARBA00023012"/>
    </source>
</evidence>
<feature type="domain" description="Response regulatory" evidence="22">
    <location>
        <begin position="832"/>
        <end position="948"/>
    </location>
</feature>
<dbReference type="SUPFAM" id="SSF47226">
    <property type="entry name" value="Histidine-containing phosphotransfer domain, HPT domain"/>
    <property type="match status" value="1"/>
</dbReference>
<evidence type="ECO:0000256" key="4">
    <source>
        <dbReference type="ARBA" id="ARBA00012438"/>
    </source>
</evidence>
<evidence type="ECO:0000256" key="2">
    <source>
        <dbReference type="ARBA" id="ARBA00004651"/>
    </source>
</evidence>
<dbReference type="SUPFAM" id="SSF55874">
    <property type="entry name" value="ATPase domain of HSP90 chaperone/DNA topoisomerase II/histidine kinase"/>
    <property type="match status" value="1"/>
</dbReference>
<feature type="domain" description="HPt" evidence="24">
    <location>
        <begin position="982"/>
        <end position="1074"/>
    </location>
</feature>
<dbReference type="CDD" id="cd16922">
    <property type="entry name" value="HATPase_EvgS-ArcB-TorS-like"/>
    <property type="match status" value="1"/>
</dbReference>
<feature type="modified residue" description="Phosphohistidine" evidence="18">
    <location>
        <position position="1021"/>
    </location>
</feature>
<dbReference type="SMART" id="SM00304">
    <property type="entry name" value="HAMP"/>
    <property type="match status" value="1"/>
</dbReference>
<dbReference type="Pfam" id="PF00512">
    <property type="entry name" value="HisKA"/>
    <property type="match status" value="1"/>
</dbReference>
<dbReference type="PROSITE" id="PS50110">
    <property type="entry name" value="RESPONSE_REGULATORY"/>
    <property type="match status" value="2"/>
</dbReference>
<dbReference type="InterPro" id="IPR036097">
    <property type="entry name" value="HisK_dim/P_sf"/>
</dbReference>
<dbReference type="PANTHER" id="PTHR45339:SF1">
    <property type="entry name" value="HYBRID SIGNAL TRANSDUCTION HISTIDINE KINASE J"/>
    <property type="match status" value="1"/>
</dbReference>
<dbReference type="GO" id="GO:0000155">
    <property type="term" value="F:phosphorelay sensor kinase activity"/>
    <property type="evidence" value="ECO:0007669"/>
    <property type="project" value="InterPro"/>
</dbReference>
<dbReference type="CDD" id="cd00088">
    <property type="entry name" value="HPT"/>
    <property type="match status" value="1"/>
</dbReference>
<comment type="similarity">
    <text evidence="3">In the N-terminal section; belongs to the phytochrome family.</text>
</comment>
<dbReference type="CDD" id="cd00082">
    <property type="entry name" value="HisKA"/>
    <property type="match status" value="1"/>
</dbReference>
<keyword evidence="7" id="KW-0808">Transferase</keyword>
<dbReference type="PRINTS" id="PR00344">
    <property type="entry name" value="BCTRLSENSOR"/>
</dbReference>
<evidence type="ECO:0000256" key="15">
    <source>
        <dbReference type="ARBA" id="ARBA00064003"/>
    </source>
</evidence>
<dbReference type="Gene3D" id="3.40.50.2300">
    <property type="match status" value="2"/>
</dbReference>
<dbReference type="InterPro" id="IPR005467">
    <property type="entry name" value="His_kinase_dom"/>
</dbReference>